<dbReference type="GO" id="GO:0003700">
    <property type="term" value="F:DNA-binding transcription factor activity"/>
    <property type="evidence" value="ECO:0007669"/>
    <property type="project" value="TreeGrafter"/>
</dbReference>
<feature type="domain" description="HTH iclR-type" evidence="4">
    <location>
        <begin position="5"/>
        <end position="66"/>
    </location>
</feature>
<dbReference type="Proteomes" id="UP000239494">
    <property type="component" value="Unassembled WGS sequence"/>
</dbReference>
<organism evidence="6 7">
    <name type="scientific">Umezawaea tangerina</name>
    <dbReference type="NCBI Taxonomy" id="84725"/>
    <lineage>
        <taxon>Bacteria</taxon>
        <taxon>Bacillati</taxon>
        <taxon>Actinomycetota</taxon>
        <taxon>Actinomycetes</taxon>
        <taxon>Pseudonocardiales</taxon>
        <taxon>Pseudonocardiaceae</taxon>
        <taxon>Umezawaea</taxon>
    </lineage>
</organism>
<dbReference type="PROSITE" id="PS51078">
    <property type="entry name" value="ICLR_ED"/>
    <property type="match status" value="1"/>
</dbReference>
<comment type="caution">
    <text evidence="6">The sequence shown here is derived from an EMBL/GenBank/DDBJ whole genome shotgun (WGS) entry which is preliminary data.</text>
</comment>
<evidence type="ECO:0000256" key="2">
    <source>
        <dbReference type="ARBA" id="ARBA00023125"/>
    </source>
</evidence>
<gene>
    <name evidence="6" type="ORF">CLV43_11790</name>
</gene>
<dbReference type="InterPro" id="IPR050707">
    <property type="entry name" value="HTH_MetabolicPath_Reg"/>
</dbReference>
<dbReference type="InterPro" id="IPR036388">
    <property type="entry name" value="WH-like_DNA-bd_sf"/>
</dbReference>
<keyword evidence="1" id="KW-0805">Transcription regulation</keyword>
<dbReference type="Pfam" id="PF09339">
    <property type="entry name" value="HTH_IclR"/>
    <property type="match status" value="1"/>
</dbReference>
<dbReference type="Gene3D" id="1.10.10.10">
    <property type="entry name" value="Winged helix-like DNA-binding domain superfamily/Winged helix DNA-binding domain"/>
    <property type="match status" value="1"/>
</dbReference>
<evidence type="ECO:0000256" key="1">
    <source>
        <dbReference type="ARBA" id="ARBA00023015"/>
    </source>
</evidence>
<dbReference type="OrthoDB" id="60629at2"/>
<dbReference type="RefSeq" id="WP_106195135.1">
    <property type="nucleotide sequence ID" value="NZ_PVTF01000017.1"/>
</dbReference>
<keyword evidence="3" id="KW-0804">Transcription</keyword>
<dbReference type="GO" id="GO:0045892">
    <property type="term" value="P:negative regulation of DNA-templated transcription"/>
    <property type="evidence" value="ECO:0007669"/>
    <property type="project" value="TreeGrafter"/>
</dbReference>
<feature type="domain" description="IclR-ED" evidence="5">
    <location>
        <begin position="67"/>
        <end position="246"/>
    </location>
</feature>
<evidence type="ECO:0000313" key="7">
    <source>
        <dbReference type="Proteomes" id="UP000239494"/>
    </source>
</evidence>
<evidence type="ECO:0000259" key="5">
    <source>
        <dbReference type="PROSITE" id="PS51078"/>
    </source>
</evidence>
<dbReference type="EMBL" id="PVTF01000017">
    <property type="protein sequence ID" value="PRY34316.1"/>
    <property type="molecule type" value="Genomic_DNA"/>
</dbReference>
<dbReference type="InterPro" id="IPR029016">
    <property type="entry name" value="GAF-like_dom_sf"/>
</dbReference>
<dbReference type="InterPro" id="IPR036390">
    <property type="entry name" value="WH_DNA-bd_sf"/>
</dbReference>
<dbReference type="PROSITE" id="PS51077">
    <property type="entry name" value="HTH_ICLR"/>
    <property type="match status" value="1"/>
</dbReference>
<keyword evidence="7" id="KW-1185">Reference proteome</keyword>
<dbReference type="Pfam" id="PF01614">
    <property type="entry name" value="IclR_C"/>
    <property type="match status" value="1"/>
</dbReference>
<name>A0A2T0SLN9_9PSEU</name>
<accession>A0A2T0SLN9</accession>
<dbReference type="PANTHER" id="PTHR30136:SF24">
    <property type="entry name" value="HTH-TYPE TRANSCRIPTIONAL REPRESSOR ALLR"/>
    <property type="match status" value="1"/>
</dbReference>
<dbReference type="PANTHER" id="PTHR30136">
    <property type="entry name" value="HELIX-TURN-HELIX TRANSCRIPTIONAL REGULATOR, ICLR FAMILY"/>
    <property type="match status" value="1"/>
</dbReference>
<proteinExistence type="predicted"/>
<keyword evidence="2" id="KW-0238">DNA-binding</keyword>
<sequence length="258" mass="27532">MTTPKSVAGRLFTLLGVFSEQRPSANLSELSRCAGLALSTTHRLVSELVEWGALDRDADGRYHVGLRLWELAVLSPGSLGLRERAMPFLEDLYEVTHQNVQLAVRDGLEAVYVERISAHNAVNVVTRIGSRLPVHASGVGLAMLAHAPAEDQELALRSPMRRFTSKTITTPAALREKLAQVRRDGYVVSDAQIELITLSVAAPIRGADDTVVAAVSIVVPQDGVAVGTLVPAVRTAARGISRALGAPSAVRSPRRGAP</sequence>
<dbReference type="GO" id="GO:0003677">
    <property type="term" value="F:DNA binding"/>
    <property type="evidence" value="ECO:0007669"/>
    <property type="project" value="UniProtKB-KW"/>
</dbReference>
<protein>
    <submittedName>
        <fullName evidence="6">IclR family transcriptional regulator</fullName>
    </submittedName>
</protein>
<dbReference type="SUPFAM" id="SSF55781">
    <property type="entry name" value="GAF domain-like"/>
    <property type="match status" value="1"/>
</dbReference>
<evidence type="ECO:0000256" key="3">
    <source>
        <dbReference type="ARBA" id="ARBA00023163"/>
    </source>
</evidence>
<evidence type="ECO:0000259" key="4">
    <source>
        <dbReference type="PROSITE" id="PS51077"/>
    </source>
</evidence>
<dbReference type="InterPro" id="IPR014757">
    <property type="entry name" value="Tscrpt_reg_IclR_C"/>
</dbReference>
<dbReference type="SUPFAM" id="SSF46785">
    <property type="entry name" value="Winged helix' DNA-binding domain"/>
    <property type="match status" value="1"/>
</dbReference>
<dbReference type="SMART" id="SM00346">
    <property type="entry name" value="HTH_ICLR"/>
    <property type="match status" value="1"/>
</dbReference>
<dbReference type="AlphaFoldDB" id="A0A2T0SLN9"/>
<dbReference type="InterPro" id="IPR005471">
    <property type="entry name" value="Tscrpt_reg_IclR_N"/>
</dbReference>
<dbReference type="Gene3D" id="3.30.450.40">
    <property type="match status" value="1"/>
</dbReference>
<reference evidence="6 7" key="1">
    <citation type="submission" date="2018-03" db="EMBL/GenBank/DDBJ databases">
        <title>Genomic Encyclopedia of Archaeal and Bacterial Type Strains, Phase II (KMG-II): from individual species to whole genera.</title>
        <authorList>
            <person name="Goeker M."/>
        </authorList>
    </citation>
    <scope>NUCLEOTIDE SEQUENCE [LARGE SCALE GENOMIC DNA]</scope>
    <source>
        <strain evidence="6 7">DSM 44720</strain>
    </source>
</reference>
<evidence type="ECO:0000313" key="6">
    <source>
        <dbReference type="EMBL" id="PRY34316.1"/>
    </source>
</evidence>